<dbReference type="Proteomes" id="UP000515204">
    <property type="component" value="Unplaced"/>
</dbReference>
<reference evidence="3" key="1">
    <citation type="submission" date="2025-08" db="UniProtKB">
        <authorList>
            <consortium name="RefSeq"/>
        </authorList>
    </citation>
    <scope>IDENTIFICATION</scope>
</reference>
<sequence length="189" mass="20761">MIMIFLSQQKELQASLFKMQDSSKASSLPSTKLLLRHIKSVHDTATQISSEFGTTDTAIEDTITEIMITTLGKIPNEMYYLEDTTPSGRVKELNTTLNNCSFSERTVPVDKSDEYTGRSTLLLILLSVLLIVLLLCCITACVIARSKSKYSLFTKSDIECSPGCSGVNVPLLGLEKTSDTTTKTSSMKN</sequence>
<dbReference type="RefSeq" id="XP_014471806.1">
    <property type="nucleotide sequence ID" value="XM_014616320.1"/>
</dbReference>
<accession>A0A6P3X0C0</accession>
<dbReference type="GeneID" id="106742946"/>
<organism evidence="2 3">
    <name type="scientific">Dinoponera quadriceps</name>
    <name type="common">South American ant</name>
    <dbReference type="NCBI Taxonomy" id="609295"/>
    <lineage>
        <taxon>Eukaryota</taxon>
        <taxon>Metazoa</taxon>
        <taxon>Ecdysozoa</taxon>
        <taxon>Arthropoda</taxon>
        <taxon>Hexapoda</taxon>
        <taxon>Insecta</taxon>
        <taxon>Pterygota</taxon>
        <taxon>Neoptera</taxon>
        <taxon>Endopterygota</taxon>
        <taxon>Hymenoptera</taxon>
        <taxon>Apocrita</taxon>
        <taxon>Aculeata</taxon>
        <taxon>Formicoidea</taxon>
        <taxon>Formicidae</taxon>
        <taxon>Ponerinae</taxon>
        <taxon>Ponerini</taxon>
        <taxon>Dinoponera</taxon>
    </lineage>
</organism>
<proteinExistence type="predicted"/>
<gene>
    <name evidence="3" type="primary">LOC106742946</name>
</gene>
<dbReference type="AlphaFoldDB" id="A0A6P3X0C0"/>
<dbReference type="OrthoDB" id="7596797at2759"/>
<evidence type="ECO:0000313" key="3">
    <source>
        <dbReference type="RefSeq" id="XP_014471806.1"/>
    </source>
</evidence>
<feature type="transmembrane region" description="Helical" evidence="1">
    <location>
        <begin position="121"/>
        <end position="144"/>
    </location>
</feature>
<dbReference type="KEGG" id="dqu:106742946"/>
<evidence type="ECO:0000256" key="1">
    <source>
        <dbReference type="SAM" id="Phobius"/>
    </source>
</evidence>
<keyword evidence="2" id="KW-1185">Reference proteome</keyword>
<evidence type="ECO:0000313" key="2">
    <source>
        <dbReference type="Proteomes" id="UP000515204"/>
    </source>
</evidence>
<name>A0A6P3X0C0_DINQU</name>
<keyword evidence="1" id="KW-0472">Membrane</keyword>
<protein>
    <submittedName>
        <fullName evidence="3">Uncharacterized protein LOC106742946</fullName>
    </submittedName>
</protein>
<keyword evidence="1" id="KW-0812">Transmembrane</keyword>
<keyword evidence="1" id="KW-1133">Transmembrane helix</keyword>